<feature type="transmembrane region" description="Helical" evidence="1">
    <location>
        <begin position="1063"/>
        <end position="1088"/>
    </location>
</feature>
<evidence type="ECO:0000256" key="1">
    <source>
        <dbReference type="SAM" id="Phobius"/>
    </source>
</evidence>
<evidence type="ECO:0000313" key="3">
    <source>
        <dbReference type="Proteomes" id="UP000014680"/>
    </source>
</evidence>
<dbReference type="InterPro" id="IPR009030">
    <property type="entry name" value="Growth_fac_rcpt_cys_sf"/>
</dbReference>
<dbReference type="Proteomes" id="UP000014680">
    <property type="component" value="Unassembled WGS sequence"/>
</dbReference>
<dbReference type="KEGG" id="eiv:EIN_457580"/>
<dbReference type="EMBL" id="KB206620">
    <property type="protein sequence ID" value="ELP89519.1"/>
    <property type="molecule type" value="Genomic_DNA"/>
</dbReference>
<dbReference type="InterPro" id="IPR053215">
    <property type="entry name" value="TKL_Ser/Thr_kinase"/>
</dbReference>
<organism evidence="2 3">
    <name type="scientific">Entamoeba invadens IP1</name>
    <dbReference type="NCBI Taxonomy" id="370355"/>
    <lineage>
        <taxon>Eukaryota</taxon>
        <taxon>Amoebozoa</taxon>
        <taxon>Evosea</taxon>
        <taxon>Archamoebae</taxon>
        <taxon>Mastigamoebida</taxon>
        <taxon>Entamoebidae</taxon>
        <taxon>Entamoeba</taxon>
    </lineage>
</organism>
<dbReference type="PANTHER" id="PTHR45756:SF1">
    <property type="entry name" value="PROTEIN KINASE DOMAIN CONTAINING PROTEIN"/>
    <property type="match status" value="1"/>
</dbReference>
<keyword evidence="3" id="KW-1185">Reference proteome</keyword>
<sequence>MSSGLITLGGSSVLILQNESTLKTNSGTSMSSKATFKMHDNATFKSFNTFQMYEDVIFVTSGFSRVVMNVSTNNLVVPEISLTTNAMIILNDYSYYYSYCSLKLYINSSFTLNRHGVAQINNSVELRDTSKLILNDQSDLTLISVTLYSSSSIKITGSATFETMNTILFVDSSSLNVSDFSVIVMNYAGFSALRSLQATGNALFVVDRFVLSDDAQITANKNTTFEINNLTMNSNTKIFLRERCSVNINVFMTLTANPVLEMYDESVVVVKDVGVLSQATIRLYNTSYIGATNRFLVDGSSTLNVWNSSVVNAVNFTVSGNAKVYLYGSSKLIATNIVFLTGSTQIRVYSNSLFKTQNMNMTTGASIYLEGNMDEKEVELMTSLDTQNYNIYITGNAWAEAESCLFNGGTFNVHERTIRDIPLIQTTVLFFSNVNTIVSEYDFDIAFSKNESPIIFTAHESSTPLKDNKLIRYGHSTRIYCHLVDTSNNTYRYLESYCPCDDDDKYTCYITPLKEVTAMRVDIENIKESNSIKMNRIHLNYKSEEGNMGEINNENIYIGEQQKKICVVKTDNFVLYIKNNNLIPIEIENVTKRVLLISHSLMQINNKQCQICHLKTSTVECTQCVNTCEDNFYDVTTKSCVDCVDLNCEKCSFNANSCFKCKKGYYPVNGKCVSNTNCQLVVSRSCIKCKDKFVLQDGICEINNDCILLRRDGLCAICNTTKNTLNKDGNCVEIEQAEVINQKSVISCNSGYLTNTTTCIKCGNVYPNTLIYEYQKSTKCDSLSEMNTNKTCELTNCEHPNDLNGKCTIELLNCQSVLNSKCVECPNEMLLNGETCILNDDEKCIKTYTSGCARCAFGFYYNLMTQRCEKCDSNCETCYYNSTFCMSCRSGTFLSEHSCITNEDLRDICMQFVPSGGCVKCVNGYYRNRLFCDKCDVKCESCYNTQKCLTCNTTNYMTINNDCKAQNLIVGCQVEVTRNGCSKCEDSYFQINQNECDVCDTNCKTCSSKQMCLSCDPSRVLINSICTEISSILDCNKIEDSKCTKCSFWKAPNEEGTACDLKAVWWVLLFVIVISILVVILIIAVVVVTTNHIITKIHQNEVEKMTTIFPMKRSNVQFKVVSNGVCVSPSEINLNSEIEELPINTEEKILFCVGNTKERTLKIQFSLKSDQTKFAIRTEPEIVVLKKGFACEFTLIITPFCTSKIDTTILIISKSLQSGKESFDEIRMSGVTAQSTRIDPDEIIEEKKLGEDPLVSCLKAHSEAIELPLKN</sequence>
<accession>A0A0A1U5C8</accession>
<keyword evidence="1" id="KW-1133">Transmembrane helix</keyword>
<dbReference type="PANTHER" id="PTHR45756">
    <property type="entry name" value="PALMITOYLTRANSFERASE"/>
    <property type="match status" value="1"/>
</dbReference>
<dbReference type="InterPro" id="IPR006212">
    <property type="entry name" value="Furin_repeat"/>
</dbReference>
<name>A0A0A1U5C8_ENTIV</name>
<reference evidence="2 3" key="1">
    <citation type="submission" date="2012-10" db="EMBL/GenBank/DDBJ databases">
        <authorList>
            <person name="Zafar N."/>
            <person name="Inman J."/>
            <person name="Hall N."/>
            <person name="Lorenzi H."/>
            <person name="Caler E."/>
        </authorList>
    </citation>
    <scope>NUCLEOTIDE SEQUENCE [LARGE SCALE GENOMIC DNA]</scope>
    <source>
        <strain evidence="2 3">IP1</strain>
    </source>
</reference>
<protein>
    <recommendedName>
        <fullName evidence="4">Protein serine/threonine kinase</fullName>
    </recommendedName>
</protein>
<dbReference type="AlphaFoldDB" id="A0A0A1U5C8"/>
<evidence type="ECO:0000313" key="2">
    <source>
        <dbReference type="EMBL" id="ELP89519.1"/>
    </source>
</evidence>
<dbReference type="Gene3D" id="2.10.220.10">
    <property type="entry name" value="Hormone Receptor, Insulin-like Growth Factor Receptor 1, Chain A, domain 2"/>
    <property type="match status" value="3"/>
</dbReference>
<evidence type="ECO:0008006" key="4">
    <source>
        <dbReference type="Google" id="ProtNLM"/>
    </source>
</evidence>
<gene>
    <name evidence="2" type="ORF">EIN_457580</name>
</gene>
<keyword evidence="1" id="KW-0472">Membrane</keyword>
<dbReference type="SMART" id="SM00261">
    <property type="entry name" value="FU"/>
    <property type="match status" value="5"/>
</dbReference>
<proteinExistence type="predicted"/>
<dbReference type="SUPFAM" id="SSF57184">
    <property type="entry name" value="Growth factor receptor domain"/>
    <property type="match status" value="3"/>
</dbReference>
<dbReference type="VEuPathDB" id="AmoebaDB:EIN_457580"/>
<dbReference type="RefSeq" id="XP_004256290.1">
    <property type="nucleotide sequence ID" value="XM_004256242.1"/>
</dbReference>
<dbReference type="GeneID" id="14888500"/>
<dbReference type="OrthoDB" id="300641at2759"/>
<keyword evidence="1" id="KW-0812">Transmembrane</keyword>